<dbReference type="GO" id="GO:1902201">
    <property type="term" value="P:negative regulation of bacterial-type flagellum-dependent cell motility"/>
    <property type="evidence" value="ECO:0007669"/>
    <property type="project" value="TreeGrafter"/>
</dbReference>
<feature type="transmembrane region" description="Helical" evidence="6">
    <location>
        <begin position="143"/>
        <end position="164"/>
    </location>
</feature>
<feature type="domain" description="GGDEF" evidence="7">
    <location>
        <begin position="211"/>
        <end position="344"/>
    </location>
</feature>
<keyword evidence="4 6" id="KW-1133">Transmembrane helix</keyword>
<evidence type="ECO:0000256" key="6">
    <source>
        <dbReference type="SAM" id="Phobius"/>
    </source>
</evidence>
<dbReference type="Proteomes" id="UP000309676">
    <property type="component" value="Unassembled WGS sequence"/>
</dbReference>
<feature type="transmembrane region" description="Helical" evidence="6">
    <location>
        <begin position="82"/>
        <end position="106"/>
    </location>
</feature>
<dbReference type="Pfam" id="PF00990">
    <property type="entry name" value="GGDEF"/>
    <property type="match status" value="1"/>
</dbReference>
<dbReference type="Pfam" id="PF07694">
    <property type="entry name" value="5TM-5TMR_LYT"/>
    <property type="match status" value="1"/>
</dbReference>
<dbReference type="InterPro" id="IPR050469">
    <property type="entry name" value="Diguanylate_Cyclase"/>
</dbReference>
<evidence type="ECO:0000256" key="5">
    <source>
        <dbReference type="ARBA" id="ARBA00023136"/>
    </source>
</evidence>
<dbReference type="SMART" id="SM00267">
    <property type="entry name" value="GGDEF"/>
    <property type="match status" value="1"/>
</dbReference>
<evidence type="ECO:0000256" key="2">
    <source>
        <dbReference type="ARBA" id="ARBA00022475"/>
    </source>
</evidence>
<dbReference type="GO" id="GO:0071555">
    <property type="term" value="P:cell wall organization"/>
    <property type="evidence" value="ECO:0007669"/>
    <property type="project" value="InterPro"/>
</dbReference>
<feature type="transmembrane region" description="Helical" evidence="6">
    <location>
        <begin position="118"/>
        <end position="137"/>
    </location>
</feature>
<gene>
    <name evidence="8" type="ORF">FE782_25445</name>
</gene>
<dbReference type="GO" id="GO:0005886">
    <property type="term" value="C:plasma membrane"/>
    <property type="evidence" value="ECO:0007669"/>
    <property type="project" value="UniProtKB-SubCell"/>
</dbReference>
<dbReference type="CDD" id="cd01949">
    <property type="entry name" value="GGDEF"/>
    <property type="match status" value="1"/>
</dbReference>
<organism evidence="8 9">
    <name type="scientific">Paenibacillus antri</name>
    <dbReference type="NCBI Taxonomy" id="2582848"/>
    <lineage>
        <taxon>Bacteria</taxon>
        <taxon>Bacillati</taxon>
        <taxon>Bacillota</taxon>
        <taxon>Bacilli</taxon>
        <taxon>Bacillales</taxon>
        <taxon>Paenibacillaceae</taxon>
        <taxon>Paenibacillus</taxon>
    </lineage>
</organism>
<dbReference type="PANTHER" id="PTHR45138">
    <property type="entry name" value="REGULATORY COMPONENTS OF SENSORY TRANSDUCTION SYSTEM"/>
    <property type="match status" value="1"/>
</dbReference>
<keyword evidence="3 6" id="KW-0812">Transmembrane</keyword>
<keyword evidence="5 6" id="KW-0472">Membrane</keyword>
<sequence>MIHIGSLYYRYRSEDSRALASEKALLGVACGAAGIVLMFYTVRISDTTILDARHIAIVLAASQGGLIASAVCGVMIALFRLVFFGVSTTALLAAANVIFYAIVCGYLSKLRWSRLRKYLAMSAVAVGSTLLVFGIVLPKEMLWYTWLMYIGFSAGGGVLVYFLMENIIVSDLLFQRFKQQSTTDFLTGLNNVRRFDKALNECIRSAMQRGERLSLLMIDIDFFKSINDTYGHKAGDDVLRELGGVLLQTCRSVDTVSRNGGEEFSVLLPDCTIERAVEVAERIRHAVEAHAFPIEGGQSLRITVSIGAATFPDMMTRSDELLQMADDGLYQAKRSGRNRVCVAS</sequence>
<comment type="subcellular location">
    <subcellularLocation>
        <location evidence="1">Cell membrane</location>
        <topology evidence="1">Multi-pass membrane protein</topology>
    </subcellularLocation>
</comment>
<keyword evidence="9" id="KW-1185">Reference proteome</keyword>
<dbReference type="GO" id="GO:0000155">
    <property type="term" value="F:phosphorelay sensor kinase activity"/>
    <property type="evidence" value="ECO:0007669"/>
    <property type="project" value="InterPro"/>
</dbReference>
<dbReference type="InterPro" id="IPR029787">
    <property type="entry name" value="Nucleotide_cyclase"/>
</dbReference>
<dbReference type="PANTHER" id="PTHR45138:SF9">
    <property type="entry name" value="DIGUANYLATE CYCLASE DGCM-RELATED"/>
    <property type="match status" value="1"/>
</dbReference>
<dbReference type="SUPFAM" id="SSF55073">
    <property type="entry name" value="Nucleotide cyclase"/>
    <property type="match status" value="1"/>
</dbReference>
<reference evidence="8 9" key="1">
    <citation type="submission" date="2019-05" db="EMBL/GenBank/DDBJ databases">
        <authorList>
            <person name="Narsing Rao M.P."/>
            <person name="Li W.J."/>
        </authorList>
    </citation>
    <scope>NUCLEOTIDE SEQUENCE [LARGE SCALE GENOMIC DNA]</scope>
    <source>
        <strain evidence="8 9">SYSU_K30003</strain>
    </source>
</reference>
<dbReference type="Gene3D" id="3.30.70.270">
    <property type="match status" value="1"/>
</dbReference>
<evidence type="ECO:0000256" key="3">
    <source>
        <dbReference type="ARBA" id="ARBA00022692"/>
    </source>
</evidence>
<dbReference type="InterPro" id="IPR011620">
    <property type="entry name" value="Sig_transdc_His_kinase_LytS_TM"/>
</dbReference>
<dbReference type="InterPro" id="IPR043128">
    <property type="entry name" value="Rev_trsase/Diguanyl_cyclase"/>
</dbReference>
<evidence type="ECO:0000256" key="1">
    <source>
        <dbReference type="ARBA" id="ARBA00004651"/>
    </source>
</evidence>
<dbReference type="FunFam" id="3.30.70.270:FF:000001">
    <property type="entry name" value="Diguanylate cyclase domain protein"/>
    <property type="match status" value="1"/>
</dbReference>
<feature type="transmembrane region" description="Helical" evidence="6">
    <location>
        <begin position="54"/>
        <end position="76"/>
    </location>
</feature>
<dbReference type="InterPro" id="IPR000160">
    <property type="entry name" value="GGDEF_dom"/>
</dbReference>
<evidence type="ECO:0000256" key="4">
    <source>
        <dbReference type="ARBA" id="ARBA00022989"/>
    </source>
</evidence>
<feature type="transmembrane region" description="Helical" evidence="6">
    <location>
        <begin position="24"/>
        <end position="42"/>
    </location>
</feature>
<evidence type="ECO:0000259" key="7">
    <source>
        <dbReference type="PROSITE" id="PS50887"/>
    </source>
</evidence>
<dbReference type="OrthoDB" id="9759607at2"/>
<proteinExistence type="predicted"/>
<dbReference type="PROSITE" id="PS50887">
    <property type="entry name" value="GGDEF"/>
    <property type="match status" value="1"/>
</dbReference>
<comment type="caution">
    <text evidence="8">The sequence shown here is derived from an EMBL/GenBank/DDBJ whole genome shotgun (WGS) entry which is preliminary data.</text>
</comment>
<dbReference type="EMBL" id="VCIW01000021">
    <property type="protein sequence ID" value="TLS49462.1"/>
    <property type="molecule type" value="Genomic_DNA"/>
</dbReference>
<evidence type="ECO:0000313" key="9">
    <source>
        <dbReference type="Proteomes" id="UP000309676"/>
    </source>
</evidence>
<dbReference type="NCBIfam" id="TIGR00254">
    <property type="entry name" value="GGDEF"/>
    <property type="match status" value="1"/>
</dbReference>
<name>A0A5R9FZH2_9BACL</name>
<accession>A0A5R9FZH2</accession>
<dbReference type="AlphaFoldDB" id="A0A5R9FZH2"/>
<dbReference type="GO" id="GO:0052621">
    <property type="term" value="F:diguanylate cyclase activity"/>
    <property type="evidence" value="ECO:0007669"/>
    <property type="project" value="TreeGrafter"/>
</dbReference>
<protein>
    <submittedName>
        <fullName evidence="8">Diguanylate cyclase</fullName>
    </submittedName>
</protein>
<keyword evidence="2" id="KW-1003">Cell membrane</keyword>
<dbReference type="RefSeq" id="WP_138197180.1">
    <property type="nucleotide sequence ID" value="NZ_VCIW01000021.1"/>
</dbReference>
<dbReference type="GO" id="GO:0043709">
    <property type="term" value="P:cell adhesion involved in single-species biofilm formation"/>
    <property type="evidence" value="ECO:0007669"/>
    <property type="project" value="TreeGrafter"/>
</dbReference>
<evidence type="ECO:0000313" key="8">
    <source>
        <dbReference type="EMBL" id="TLS49462.1"/>
    </source>
</evidence>